<gene>
    <name evidence="4" type="ORF">jhhlp_004916</name>
</gene>
<organism evidence="4 5">
    <name type="scientific">Lomentospora prolificans</name>
    <dbReference type="NCBI Taxonomy" id="41688"/>
    <lineage>
        <taxon>Eukaryota</taxon>
        <taxon>Fungi</taxon>
        <taxon>Dikarya</taxon>
        <taxon>Ascomycota</taxon>
        <taxon>Pezizomycotina</taxon>
        <taxon>Sordariomycetes</taxon>
        <taxon>Hypocreomycetidae</taxon>
        <taxon>Microascales</taxon>
        <taxon>Microascaceae</taxon>
        <taxon>Lomentospora</taxon>
    </lineage>
</organism>
<dbReference type="STRING" id="41688.A0A2N3N7U8"/>
<name>A0A2N3N7U8_9PEZI</name>
<feature type="domain" description="Glucose-methanol-choline oxidoreductase C-terminal" evidence="3">
    <location>
        <begin position="606"/>
        <end position="742"/>
    </location>
</feature>
<dbReference type="GO" id="GO:0050660">
    <property type="term" value="F:flavin adenine dinucleotide binding"/>
    <property type="evidence" value="ECO:0007669"/>
    <property type="project" value="InterPro"/>
</dbReference>
<dbReference type="Proteomes" id="UP000233524">
    <property type="component" value="Unassembled WGS sequence"/>
</dbReference>
<evidence type="ECO:0000313" key="4">
    <source>
        <dbReference type="EMBL" id="PKS08531.1"/>
    </source>
</evidence>
<dbReference type="Gene3D" id="3.50.50.60">
    <property type="entry name" value="FAD/NAD(P)-binding domain"/>
    <property type="match status" value="1"/>
</dbReference>
<evidence type="ECO:0000259" key="2">
    <source>
        <dbReference type="Pfam" id="PF00732"/>
    </source>
</evidence>
<protein>
    <recommendedName>
        <fullName evidence="6">Glucose-methanol-choline oxidoreductase N-terminal domain-containing protein</fullName>
    </recommendedName>
</protein>
<dbReference type="SUPFAM" id="SSF51905">
    <property type="entry name" value="FAD/NAD(P)-binding domain"/>
    <property type="match status" value="1"/>
</dbReference>
<comment type="similarity">
    <text evidence="1">Belongs to the GMC oxidoreductase family.</text>
</comment>
<evidence type="ECO:0000259" key="3">
    <source>
        <dbReference type="Pfam" id="PF05199"/>
    </source>
</evidence>
<proteinExistence type="inferred from homology"/>
<dbReference type="VEuPathDB" id="FungiDB:jhhlp_004916"/>
<dbReference type="InterPro" id="IPR036188">
    <property type="entry name" value="FAD/NAD-bd_sf"/>
</dbReference>
<feature type="domain" description="Glucose-methanol-choline oxidoreductase N-terminal" evidence="2">
    <location>
        <begin position="193"/>
        <end position="480"/>
    </location>
</feature>
<dbReference type="InParanoid" id="A0A2N3N7U8"/>
<dbReference type="EMBL" id="NLAX01000095">
    <property type="protein sequence ID" value="PKS08531.1"/>
    <property type="molecule type" value="Genomic_DNA"/>
</dbReference>
<comment type="caution">
    <text evidence="4">The sequence shown here is derived from an EMBL/GenBank/DDBJ whole genome shotgun (WGS) entry which is preliminary data.</text>
</comment>
<accession>A0A2N3N7U8</accession>
<evidence type="ECO:0008006" key="6">
    <source>
        <dbReference type="Google" id="ProtNLM"/>
    </source>
</evidence>
<dbReference type="InterPro" id="IPR000172">
    <property type="entry name" value="GMC_OxRdtase_N"/>
</dbReference>
<dbReference type="InterPro" id="IPR007867">
    <property type="entry name" value="GMC_OxRtase_C"/>
</dbReference>
<reference evidence="4 5" key="1">
    <citation type="journal article" date="2017" name="G3 (Bethesda)">
        <title>First Draft Genome Sequence of the Pathogenic Fungus Lomentospora prolificans (Formerly Scedosporium prolificans).</title>
        <authorList>
            <person name="Luo R."/>
            <person name="Zimin A."/>
            <person name="Workman R."/>
            <person name="Fan Y."/>
            <person name="Pertea G."/>
            <person name="Grossman N."/>
            <person name="Wear M.P."/>
            <person name="Jia B."/>
            <person name="Miller H."/>
            <person name="Casadevall A."/>
            <person name="Timp W."/>
            <person name="Zhang S.X."/>
            <person name="Salzberg S.L."/>
        </authorList>
    </citation>
    <scope>NUCLEOTIDE SEQUENCE [LARGE SCALE GENOMIC DNA]</scope>
    <source>
        <strain evidence="4 5">JHH-5317</strain>
    </source>
</reference>
<evidence type="ECO:0000313" key="5">
    <source>
        <dbReference type="Proteomes" id="UP000233524"/>
    </source>
</evidence>
<sequence>MVRITATNVKSALERAPGVLKILFFSAVGSQYDHSIGVLKLNHIYDTILEGAVPEVMDIHPGYVQEAWRPILDEANLEPLVLYSWLAQIDHKVPCPYYFKSFGPQHYCTADIRKAVEEVTGSKVNLNLVEKDQLSGYFAQRISEQNSSLSHHYASSCTAITMKWFNLITSGAAFFAPALATSPPRSDIRCEKYDYIVVGGGTSGLVVANRLTENSRATVLVVERGGFANGPRAIVPYWANDLDTSLMIGPTSAPVTNLNNATFQVAVASVVGGATVINGMAYMRGSRAEYDAWEELGNPGWGWNGLLPYFRKSSTFDPPSAEATEEWGMKWDPSVFGNGPVRSTIPDFQYPDLHTFLSSWRDDDTVPKPDDVNAGLGPGAYWAPSTIDAGDRTRTTARKAYYDPVFSQRPNLRLLTEHTVTEIVFQNLRAVGVKITSQATNEDRIVCASKEVILAAGAIQTPHLLQKYAPGVGANFQDHAAVLMIFDLANASFPNPNTITTNATYNATVWNEYWTNRTGPIAAGSSSRVTLLSLSHSTSAAASIVNRITAQDPRDYLPSSHASGPLLKGFKKQRGILARLFGSQDASASSHPFPGGGLAPAVLLKPLSRGSVTVDPADPHGLPVVQYNTFMNPVDADIAVAMVKRARAFWSKPDISVLQPTEILPGPQHSTDEEILAALKSGGLLPTLAHPSGSCSMMPEDLGGCVGSDLRVYGVKALSVVDASIIPLIPGAPLQATVYAVAEKAADIIKSRA</sequence>
<keyword evidence="5" id="KW-1185">Reference proteome</keyword>
<evidence type="ECO:0000256" key="1">
    <source>
        <dbReference type="ARBA" id="ARBA00010790"/>
    </source>
</evidence>
<dbReference type="Gene3D" id="3.30.560.10">
    <property type="entry name" value="Glucose Oxidase, domain 3"/>
    <property type="match status" value="1"/>
</dbReference>
<dbReference type="PANTHER" id="PTHR11552">
    <property type="entry name" value="GLUCOSE-METHANOL-CHOLINE GMC OXIDOREDUCTASE"/>
    <property type="match status" value="1"/>
</dbReference>
<dbReference type="GO" id="GO:0044550">
    <property type="term" value="P:secondary metabolite biosynthetic process"/>
    <property type="evidence" value="ECO:0007669"/>
    <property type="project" value="TreeGrafter"/>
</dbReference>
<dbReference type="GO" id="GO:0016614">
    <property type="term" value="F:oxidoreductase activity, acting on CH-OH group of donors"/>
    <property type="evidence" value="ECO:0007669"/>
    <property type="project" value="InterPro"/>
</dbReference>
<dbReference type="Pfam" id="PF05199">
    <property type="entry name" value="GMC_oxred_C"/>
    <property type="match status" value="1"/>
</dbReference>
<dbReference type="Pfam" id="PF00732">
    <property type="entry name" value="GMC_oxred_N"/>
    <property type="match status" value="1"/>
</dbReference>
<dbReference type="InterPro" id="IPR012132">
    <property type="entry name" value="GMC_OxRdtase"/>
</dbReference>
<dbReference type="OrthoDB" id="269227at2759"/>
<dbReference type="SUPFAM" id="SSF54373">
    <property type="entry name" value="FAD-linked reductases, C-terminal domain"/>
    <property type="match status" value="1"/>
</dbReference>
<dbReference type="AlphaFoldDB" id="A0A2N3N7U8"/>
<dbReference type="PANTHER" id="PTHR11552:SF115">
    <property type="entry name" value="DEHYDROGENASE XPTC-RELATED"/>
    <property type="match status" value="1"/>
</dbReference>